<dbReference type="Gene3D" id="3.40.50.10840">
    <property type="entry name" value="Putative sugar-binding, N-terminal domain"/>
    <property type="match status" value="1"/>
</dbReference>
<gene>
    <name evidence="4" type="ORF">CJ030_MR5G025030</name>
</gene>
<dbReference type="Proteomes" id="UP000516437">
    <property type="component" value="Chromosome 5"/>
</dbReference>
<dbReference type="PROSITE" id="PS00895">
    <property type="entry name" value="3_HYDROXYISOBUT_DH"/>
    <property type="match status" value="1"/>
</dbReference>
<dbReference type="PANTHER" id="PTHR43060">
    <property type="entry name" value="3-HYDROXYISOBUTYRATE DEHYDROGENASE-LIKE 1, MITOCHONDRIAL-RELATED"/>
    <property type="match status" value="1"/>
</dbReference>
<dbReference type="InterPro" id="IPR036291">
    <property type="entry name" value="NAD(P)-bd_dom_sf"/>
</dbReference>
<sequence length="875" mass="94314">MEAGKGVTALVVSISHVDQVNDSIFGNEGSLKDDGPTACLVDVYVSRGTSELLEGKVMLVLTGRVLMFLEPFRLLHQEDRMPLQGLGLFSLVKSDLGSLNGCITSFYERFSFVFSVNISSISVHLCAAMCEKLYVFEGEVGAGSKIKLVNDLLEGIHLVASVEAISLGVKAGIHPWIIYDIISNAAGNSWVFKNHVPQLLRGHTKHHFLNTFIQKLEKQCVNVGVQSGANAHELWEKFLVLKTLFQIRGESGCSHGSGVDDNATLVEVWEKVLGVCIKDATDAEIYYPEQLANQIIAESSTVKRIGFIGLGAMGFGMATHLLRSNFCVLGYDVYKPTLARFAEAGGLVGNTPAEVCQDVDALIIMVTNEAQAESVLYGDYGAVSALPSGASIILSSTVSPGFVSQLEHRLLNEGKNLKLVDAPVSGGVKRASMGTLTIMASGTDEALKSTGLVLAALSEKLYVIRGGCGAGSGVKMVNQLLAGVHIASAAEAMAFGARLGINTRMLFDVITNSGGTSWMFENRVPHMLDGDYTPYSALDIFVKDLGIVARECSYRKVPLHIATIAHQLFLSGSAAGWGRQDDSGVVKVWTNSAGLLNLVGEPSNIECSAAGWGRQDDSGVVKVYETLTGVSVEGKLPLLKKEVVLQSLPPEWPLDPIDDIQSLNQKNSKTLVVLDDDPTGTQTVHDIEVLTEWTVESLTAQFRKNPKCFFILTNSRSLSSEKASALIEGICRNLCTAAKSIDGIGYTEADAAVKVLGEMDAWIICPFFLQGGRYTIEDIHYVADSDKLVPAGDTEFAKDAAFGYKSSNLREWVEEKTGGRIPANSVTSISIQLLRKGGPEAVFQHLCSLPKINHVSVSYHVDDLEATDKLIWETP</sequence>
<dbReference type="InterPro" id="IPR037051">
    <property type="entry name" value="4-carb_acid_sugar_kinase_N_sf"/>
</dbReference>
<dbReference type="InterPro" id="IPR010737">
    <property type="entry name" value="4-carb_acid_sugar_kinase_N"/>
</dbReference>
<accession>A0A6A1VHB9</accession>
<dbReference type="InterPro" id="IPR008927">
    <property type="entry name" value="6-PGluconate_DH-like_C_sf"/>
</dbReference>
<dbReference type="Pfam" id="PF07005">
    <property type="entry name" value="SBD_N"/>
    <property type="match status" value="1"/>
</dbReference>
<keyword evidence="5" id="KW-1185">Reference proteome</keyword>
<dbReference type="InterPro" id="IPR029154">
    <property type="entry name" value="HIBADH-like_NADP-bd"/>
</dbReference>
<dbReference type="GO" id="GO:0051287">
    <property type="term" value="F:NAD binding"/>
    <property type="evidence" value="ECO:0007669"/>
    <property type="project" value="InterPro"/>
</dbReference>
<evidence type="ECO:0000259" key="3">
    <source>
        <dbReference type="Pfam" id="PF14833"/>
    </source>
</evidence>
<dbReference type="Gene3D" id="3.40.50.720">
    <property type="entry name" value="NAD(P)-binding Rossmann-like Domain"/>
    <property type="match status" value="1"/>
</dbReference>
<dbReference type="GO" id="GO:0016616">
    <property type="term" value="F:oxidoreductase activity, acting on the CH-OH group of donors, NAD or NADP as acceptor"/>
    <property type="evidence" value="ECO:0007669"/>
    <property type="project" value="UniProtKB-ARBA"/>
</dbReference>
<dbReference type="PANTHER" id="PTHR43060:SF17">
    <property type="entry name" value="L-THREONATE DEHYDROGENASE"/>
    <property type="match status" value="1"/>
</dbReference>
<dbReference type="InterPro" id="IPR006115">
    <property type="entry name" value="6PGDH_NADP-bd"/>
</dbReference>
<protein>
    <submittedName>
        <fullName evidence="4">Putative oxidoreductase YgbJ</fullName>
    </submittedName>
</protein>
<dbReference type="InterPro" id="IPR013328">
    <property type="entry name" value="6PGD_dom2"/>
</dbReference>
<evidence type="ECO:0000259" key="2">
    <source>
        <dbReference type="Pfam" id="PF07005"/>
    </source>
</evidence>
<dbReference type="EMBL" id="RXIC02000023">
    <property type="protein sequence ID" value="KAB1212262.1"/>
    <property type="molecule type" value="Genomic_DNA"/>
</dbReference>
<proteinExistence type="predicted"/>
<dbReference type="SUPFAM" id="SSF142764">
    <property type="entry name" value="YgbK-like"/>
    <property type="match status" value="1"/>
</dbReference>
<dbReference type="AlphaFoldDB" id="A0A6A1VHB9"/>
<dbReference type="OrthoDB" id="48988at2759"/>
<reference evidence="4 5" key="1">
    <citation type="journal article" date="2019" name="Plant Biotechnol. J.">
        <title>The red bayberry genome and genetic basis of sex determination.</title>
        <authorList>
            <person name="Jia H.M."/>
            <person name="Jia H.J."/>
            <person name="Cai Q.L."/>
            <person name="Wang Y."/>
            <person name="Zhao H.B."/>
            <person name="Yang W.F."/>
            <person name="Wang G.Y."/>
            <person name="Li Y.H."/>
            <person name="Zhan D.L."/>
            <person name="Shen Y.T."/>
            <person name="Niu Q.F."/>
            <person name="Chang L."/>
            <person name="Qiu J."/>
            <person name="Zhao L."/>
            <person name="Xie H.B."/>
            <person name="Fu W.Y."/>
            <person name="Jin J."/>
            <person name="Li X.W."/>
            <person name="Jiao Y."/>
            <person name="Zhou C.C."/>
            <person name="Tu T."/>
            <person name="Chai C.Y."/>
            <person name="Gao J.L."/>
            <person name="Fan L.J."/>
            <person name="van de Weg E."/>
            <person name="Wang J.Y."/>
            <person name="Gao Z.S."/>
        </authorList>
    </citation>
    <scope>NUCLEOTIDE SEQUENCE [LARGE SCALE GENOMIC DNA]</scope>
    <source>
        <tissue evidence="4">Leaves</tissue>
    </source>
</reference>
<feature type="domain" description="6-phosphogluconate dehydrogenase NADP-binding" evidence="1">
    <location>
        <begin position="304"/>
        <end position="463"/>
    </location>
</feature>
<dbReference type="Gene3D" id="1.10.1040.10">
    <property type="entry name" value="N-(1-d-carboxylethyl)-l-norvaline Dehydrogenase, domain 2"/>
    <property type="match status" value="2"/>
</dbReference>
<organism evidence="4 5">
    <name type="scientific">Morella rubra</name>
    <name type="common">Chinese bayberry</name>
    <dbReference type="NCBI Taxonomy" id="262757"/>
    <lineage>
        <taxon>Eukaryota</taxon>
        <taxon>Viridiplantae</taxon>
        <taxon>Streptophyta</taxon>
        <taxon>Embryophyta</taxon>
        <taxon>Tracheophyta</taxon>
        <taxon>Spermatophyta</taxon>
        <taxon>Magnoliopsida</taxon>
        <taxon>eudicotyledons</taxon>
        <taxon>Gunneridae</taxon>
        <taxon>Pentapetalae</taxon>
        <taxon>rosids</taxon>
        <taxon>fabids</taxon>
        <taxon>Fagales</taxon>
        <taxon>Myricaceae</taxon>
        <taxon>Morella</taxon>
    </lineage>
</organism>
<name>A0A6A1VHB9_9ROSI</name>
<dbReference type="Pfam" id="PF14833">
    <property type="entry name" value="NAD_binding_11"/>
    <property type="match status" value="2"/>
</dbReference>
<evidence type="ECO:0000313" key="4">
    <source>
        <dbReference type="EMBL" id="KAB1212262.1"/>
    </source>
</evidence>
<comment type="caution">
    <text evidence="4">The sequence shown here is derived from an EMBL/GenBank/DDBJ whole genome shotgun (WGS) entry which is preliminary data.</text>
</comment>
<feature type="domain" description="3-hydroxyisobutyrate dehydrogenase-like NAD-binding" evidence="3">
    <location>
        <begin position="469"/>
        <end position="589"/>
    </location>
</feature>
<dbReference type="GO" id="GO:0050661">
    <property type="term" value="F:NADP binding"/>
    <property type="evidence" value="ECO:0007669"/>
    <property type="project" value="InterPro"/>
</dbReference>
<feature type="domain" description="Four-carbon acid sugar kinase N-terminal" evidence="2">
    <location>
        <begin position="671"/>
        <end position="846"/>
    </location>
</feature>
<evidence type="ECO:0000259" key="1">
    <source>
        <dbReference type="Pfam" id="PF03446"/>
    </source>
</evidence>
<dbReference type="SUPFAM" id="SSF48179">
    <property type="entry name" value="6-phosphogluconate dehydrogenase C-terminal domain-like"/>
    <property type="match status" value="2"/>
</dbReference>
<dbReference type="InterPro" id="IPR002204">
    <property type="entry name" value="3-OH-isobutyrate_DH-rel_CS"/>
</dbReference>
<evidence type="ECO:0000313" key="5">
    <source>
        <dbReference type="Proteomes" id="UP000516437"/>
    </source>
</evidence>
<dbReference type="SUPFAM" id="SSF51735">
    <property type="entry name" value="NAD(P)-binding Rossmann-fold domains"/>
    <property type="match status" value="1"/>
</dbReference>
<feature type="domain" description="3-hydroxyisobutyrate dehydrogenase-like NAD-binding" evidence="3">
    <location>
        <begin position="141"/>
        <end position="210"/>
    </location>
</feature>
<dbReference type="Pfam" id="PF03446">
    <property type="entry name" value="NAD_binding_2"/>
    <property type="match status" value="1"/>
</dbReference>